<evidence type="ECO:0000313" key="2">
    <source>
        <dbReference type="Proteomes" id="UP001230005"/>
    </source>
</evidence>
<proteinExistence type="predicted"/>
<protein>
    <submittedName>
        <fullName evidence="1">Uncharacterized protein</fullName>
    </submittedName>
</protein>
<gene>
    <name evidence="1" type="ORF">J2S74_000867</name>
</gene>
<dbReference type="RefSeq" id="WP_307322224.1">
    <property type="nucleotide sequence ID" value="NZ_JAUSUG010000002.1"/>
</dbReference>
<sequence>MEADMTMEEVLLEIQQLKEEMGVLSKKKLKKTHPRLVKNALYHFPDWQHAVDESIS</sequence>
<dbReference type="EMBL" id="JAUSUG010000002">
    <property type="protein sequence ID" value="MDQ0253495.1"/>
    <property type="molecule type" value="Genomic_DNA"/>
</dbReference>
<keyword evidence="2" id="KW-1185">Reference proteome</keyword>
<reference evidence="1 2" key="1">
    <citation type="submission" date="2023-07" db="EMBL/GenBank/DDBJ databases">
        <title>Genomic Encyclopedia of Type Strains, Phase IV (KMG-IV): sequencing the most valuable type-strain genomes for metagenomic binning, comparative biology and taxonomic classification.</title>
        <authorList>
            <person name="Goeker M."/>
        </authorList>
    </citation>
    <scope>NUCLEOTIDE SEQUENCE [LARGE SCALE GENOMIC DNA]</scope>
    <source>
        <strain evidence="1 2">DSM 9768</strain>
    </source>
</reference>
<organism evidence="1 2">
    <name type="scientific">Evansella vedderi</name>
    <dbReference type="NCBI Taxonomy" id="38282"/>
    <lineage>
        <taxon>Bacteria</taxon>
        <taxon>Bacillati</taxon>
        <taxon>Bacillota</taxon>
        <taxon>Bacilli</taxon>
        <taxon>Bacillales</taxon>
        <taxon>Bacillaceae</taxon>
        <taxon>Evansella</taxon>
    </lineage>
</organism>
<evidence type="ECO:0000313" key="1">
    <source>
        <dbReference type="EMBL" id="MDQ0253495.1"/>
    </source>
</evidence>
<dbReference type="Proteomes" id="UP001230005">
    <property type="component" value="Unassembled WGS sequence"/>
</dbReference>
<name>A0ABT9ZTK6_9BACI</name>
<accession>A0ABT9ZTK6</accession>
<comment type="caution">
    <text evidence="1">The sequence shown here is derived from an EMBL/GenBank/DDBJ whole genome shotgun (WGS) entry which is preliminary data.</text>
</comment>